<accession>A0A261FJK3</accession>
<evidence type="ECO:0000313" key="4">
    <source>
        <dbReference type="Proteomes" id="UP000216444"/>
    </source>
</evidence>
<comment type="caution">
    <text evidence="3">The sequence shown here is derived from an EMBL/GenBank/DDBJ whole genome shotgun (WGS) entry which is preliminary data.</text>
</comment>
<keyword evidence="2" id="KW-0472">Membrane</keyword>
<proteinExistence type="predicted"/>
<dbReference type="EMBL" id="MWWV01000001">
    <property type="protein sequence ID" value="OZG59329.1"/>
    <property type="molecule type" value="Genomic_DNA"/>
</dbReference>
<feature type="transmembrane region" description="Helical" evidence="2">
    <location>
        <begin position="158"/>
        <end position="177"/>
    </location>
</feature>
<feature type="region of interest" description="Disordered" evidence="1">
    <location>
        <begin position="1"/>
        <end position="21"/>
    </location>
</feature>
<evidence type="ECO:0000313" key="3">
    <source>
        <dbReference type="EMBL" id="OZG59329.1"/>
    </source>
</evidence>
<keyword evidence="2" id="KW-0812">Transmembrane</keyword>
<dbReference type="AlphaFoldDB" id="A0A261FJK3"/>
<reference evidence="3 4" key="1">
    <citation type="journal article" date="2017" name="BMC Genomics">
        <title>Comparative genomic and phylogenomic analyses of the Bifidobacteriaceae family.</title>
        <authorList>
            <person name="Lugli G.A."/>
            <person name="Milani C."/>
            <person name="Turroni F."/>
            <person name="Duranti S."/>
            <person name="Mancabelli L."/>
            <person name="Mangifesta M."/>
            <person name="Ferrario C."/>
            <person name="Modesto M."/>
            <person name="Mattarelli P."/>
            <person name="Jiri K."/>
            <person name="van Sinderen D."/>
            <person name="Ventura M."/>
        </authorList>
    </citation>
    <scope>NUCLEOTIDE SEQUENCE [LARGE SCALE GENOMIC DNA]</scope>
    <source>
        <strain evidence="3 4">DSM 100201</strain>
    </source>
</reference>
<gene>
    <name evidence="3" type="ORF">BTIS_0060</name>
</gene>
<evidence type="ECO:0000256" key="2">
    <source>
        <dbReference type="SAM" id="Phobius"/>
    </source>
</evidence>
<keyword evidence="4" id="KW-1185">Reference proteome</keyword>
<sequence>MRRIDETTPAADGIPPSTPPDRLYAMAMDMDWRDRLDEIAAHPNSWPALRRWVNRARRVGVDVAGNPPAPPGWVPPVPHRDPGDVRDLMLADTSAMLGLRADGPEPPREARVGVGVAGHGPVMARPSWDDLISGRYGERPAAGDERVRVSMGSRLRRVLPVVAVVALVACGVGAVAFNASHGGAPAPAPGMPQVAASPSASSVPQGWDDVRGEAAALAVRVAASPVADDRQVADRLTAMRALMDDGSHPVGRLDEARRDLASTWGTVMDARADETGSALADLIGRADGMGDAPAGPDRDEMRRLADKWRGVAVDRSNLAEAMAARTRLDQLVAVLSKSAGQPAGGASPKPSGSPVSKGRDASADAGRTGSTPVGGSDSGTGPAAGGDGSPSVAGSGSGASGSSDGDRTVVPPAGSPGWDVPGDEVPDVFPDVDPSL</sequence>
<protein>
    <submittedName>
        <fullName evidence="3">Uncharacterized protein</fullName>
    </submittedName>
</protein>
<feature type="compositionally biased region" description="Low complexity" evidence="1">
    <location>
        <begin position="338"/>
        <end position="356"/>
    </location>
</feature>
<feature type="region of interest" description="Disordered" evidence="1">
    <location>
        <begin position="338"/>
        <end position="436"/>
    </location>
</feature>
<organism evidence="3 4">
    <name type="scientific">Bifidobacterium tissieri</name>
    <dbReference type="NCBI Taxonomy" id="1630162"/>
    <lineage>
        <taxon>Bacteria</taxon>
        <taxon>Bacillati</taxon>
        <taxon>Actinomycetota</taxon>
        <taxon>Actinomycetes</taxon>
        <taxon>Bifidobacteriales</taxon>
        <taxon>Bifidobacteriaceae</taxon>
        <taxon>Bifidobacterium</taxon>
    </lineage>
</organism>
<feature type="compositionally biased region" description="Low complexity" evidence="1">
    <location>
        <begin position="427"/>
        <end position="436"/>
    </location>
</feature>
<keyword evidence="2" id="KW-1133">Transmembrane helix</keyword>
<dbReference type="Proteomes" id="UP000216444">
    <property type="component" value="Unassembled WGS sequence"/>
</dbReference>
<name>A0A261FJK3_9BIFI</name>
<evidence type="ECO:0000256" key="1">
    <source>
        <dbReference type="SAM" id="MobiDB-lite"/>
    </source>
</evidence>
<feature type="compositionally biased region" description="Gly residues" evidence="1">
    <location>
        <begin position="376"/>
        <end position="388"/>
    </location>
</feature>
<dbReference type="RefSeq" id="WP_094661671.1">
    <property type="nucleotide sequence ID" value="NZ_MWWV01000001.1"/>
</dbReference>